<dbReference type="Pfam" id="PF05130">
    <property type="entry name" value="FlgN"/>
    <property type="match status" value="1"/>
</dbReference>
<dbReference type="RefSeq" id="WP_054203370.1">
    <property type="nucleotide sequence ID" value="NZ_LHPH01000007.1"/>
</dbReference>
<keyword evidence="5" id="KW-1185">Reference proteome</keyword>
<evidence type="ECO:0000256" key="2">
    <source>
        <dbReference type="ARBA" id="ARBA00007703"/>
    </source>
</evidence>
<keyword evidence="3" id="KW-1005">Bacterial flagellum biogenesis</keyword>
<name>A0A0N1EYF2_9GAMM</name>
<evidence type="ECO:0000256" key="3">
    <source>
        <dbReference type="ARBA" id="ARBA00022795"/>
    </source>
</evidence>
<dbReference type="GO" id="GO:0044780">
    <property type="term" value="P:bacterial-type flagellum assembly"/>
    <property type="evidence" value="ECO:0007669"/>
    <property type="project" value="InterPro"/>
</dbReference>
<reference evidence="4 5" key="1">
    <citation type="submission" date="2015-08" db="EMBL/GenBank/DDBJ databases">
        <title>Draft Genome Sequence of Pseudoalteromonas porphyrae UCD-SED14.</title>
        <authorList>
            <person name="Coil D.A."/>
            <person name="Jospin G."/>
            <person name="Lee R.D."/>
            <person name="Eisen J.A."/>
        </authorList>
    </citation>
    <scope>NUCLEOTIDE SEQUENCE [LARGE SCALE GENOMIC DNA]</scope>
    <source>
        <strain evidence="4 5">UCD-SED14</strain>
    </source>
</reference>
<dbReference type="STRING" id="187330.AMS58_02150"/>
<evidence type="ECO:0000313" key="5">
    <source>
        <dbReference type="Proteomes" id="UP000037848"/>
    </source>
</evidence>
<dbReference type="InterPro" id="IPR007809">
    <property type="entry name" value="FlgN-like"/>
</dbReference>
<proteinExistence type="inferred from homology"/>
<sequence>MADHNSLICSKLTMQLNCLTSLASILDDELTAIASRRGEGLKDLAQQKLSFLSKIQTLDKELKTLMTTNDEQSAELPELIHNVRKQLEFCKKKNDVNAHAAHQANLTVRQLKDILIGAPTSMTYDQGGSAVHGNNELVRNLKA</sequence>
<keyword evidence="4" id="KW-0966">Cell projection</keyword>
<accession>A0A0N1EYF2</accession>
<dbReference type="Gene3D" id="1.20.58.300">
    <property type="entry name" value="FlgN-like"/>
    <property type="match status" value="1"/>
</dbReference>
<dbReference type="PATRIC" id="fig|187330.3.peg.3666"/>
<evidence type="ECO:0000313" key="4">
    <source>
        <dbReference type="EMBL" id="KPH63865.1"/>
    </source>
</evidence>
<protein>
    <submittedName>
        <fullName evidence="4">Flagellar biogenesis protein</fullName>
    </submittedName>
</protein>
<dbReference type="OrthoDB" id="6313931at2"/>
<dbReference type="Proteomes" id="UP000037848">
    <property type="component" value="Unassembled WGS sequence"/>
</dbReference>
<evidence type="ECO:0000256" key="1">
    <source>
        <dbReference type="ARBA" id="ARBA00002397"/>
    </source>
</evidence>
<dbReference type="InterPro" id="IPR036679">
    <property type="entry name" value="FlgN-like_sf"/>
</dbReference>
<keyword evidence="4" id="KW-0969">Cilium</keyword>
<keyword evidence="4" id="KW-0282">Flagellum</keyword>
<comment type="function">
    <text evidence="1">Required for the efficient initiation of filament assembly.</text>
</comment>
<organism evidence="4 5">
    <name type="scientific">Pseudoalteromonas porphyrae</name>
    <dbReference type="NCBI Taxonomy" id="187330"/>
    <lineage>
        <taxon>Bacteria</taxon>
        <taxon>Pseudomonadati</taxon>
        <taxon>Pseudomonadota</taxon>
        <taxon>Gammaproteobacteria</taxon>
        <taxon>Alteromonadales</taxon>
        <taxon>Pseudoalteromonadaceae</taxon>
        <taxon>Pseudoalteromonas</taxon>
    </lineage>
</organism>
<comment type="caution">
    <text evidence="4">The sequence shown here is derived from an EMBL/GenBank/DDBJ whole genome shotgun (WGS) entry which is preliminary data.</text>
</comment>
<dbReference type="AlphaFoldDB" id="A0A0N1EYF2"/>
<dbReference type="SUPFAM" id="SSF140566">
    <property type="entry name" value="FlgN-like"/>
    <property type="match status" value="1"/>
</dbReference>
<dbReference type="EMBL" id="LHPH01000007">
    <property type="protein sequence ID" value="KPH63865.1"/>
    <property type="molecule type" value="Genomic_DNA"/>
</dbReference>
<comment type="similarity">
    <text evidence="2">Belongs to the FlgN family.</text>
</comment>
<gene>
    <name evidence="4" type="ORF">ADS77_08130</name>
</gene>